<comment type="similarity">
    <text evidence="2">Belongs to the SLC29A/ENT transporter (TC 2.A.57) family.</text>
</comment>
<dbReference type="Proteomes" id="UP000017836">
    <property type="component" value="Unassembled WGS sequence"/>
</dbReference>
<evidence type="ECO:0000256" key="1">
    <source>
        <dbReference type="ARBA" id="ARBA00004141"/>
    </source>
</evidence>
<feature type="transmembrane region" description="Helical" evidence="7">
    <location>
        <begin position="294"/>
        <end position="318"/>
    </location>
</feature>
<feature type="transmembrane region" description="Helical" evidence="7">
    <location>
        <begin position="80"/>
        <end position="100"/>
    </location>
</feature>
<feature type="transmembrane region" description="Helical" evidence="7">
    <location>
        <begin position="112"/>
        <end position="133"/>
    </location>
</feature>
<gene>
    <name evidence="8" type="ORF">AMTR_s00078p00034680</name>
</gene>
<feature type="transmembrane region" description="Helical" evidence="7">
    <location>
        <begin position="12"/>
        <end position="37"/>
    </location>
</feature>
<protein>
    <recommendedName>
        <fullName evidence="10">Equilibrative nucleoside transporter</fullName>
    </recommendedName>
</protein>
<dbReference type="PANTHER" id="PTHR10332">
    <property type="entry name" value="EQUILIBRATIVE NUCLEOSIDE TRANSPORTER"/>
    <property type="match status" value="1"/>
</dbReference>
<evidence type="ECO:0000256" key="7">
    <source>
        <dbReference type="SAM" id="Phobius"/>
    </source>
</evidence>
<feature type="transmembrane region" description="Helical" evidence="7">
    <location>
        <begin position="358"/>
        <end position="376"/>
    </location>
</feature>
<keyword evidence="9" id="KW-1185">Reference proteome</keyword>
<dbReference type="HOGENOM" id="CLU_021611_5_0_1"/>
<name>W1P1M9_AMBTC</name>
<keyword evidence="5 7" id="KW-1133">Transmembrane helix</keyword>
<dbReference type="GO" id="GO:0005337">
    <property type="term" value="F:nucleoside transmembrane transporter activity"/>
    <property type="evidence" value="ECO:0000318"/>
    <property type="project" value="GO_Central"/>
</dbReference>
<dbReference type="eggNOG" id="KOG1479">
    <property type="taxonomic scope" value="Eukaryota"/>
</dbReference>
<dbReference type="PANTHER" id="PTHR10332:SF77">
    <property type="entry name" value="EQUILIBRATIVE NUCLEOTIDE TRANSPORTER 8"/>
    <property type="match status" value="1"/>
</dbReference>
<reference evidence="9" key="1">
    <citation type="journal article" date="2013" name="Science">
        <title>The Amborella genome and the evolution of flowering plants.</title>
        <authorList>
            <consortium name="Amborella Genome Project"/>
        </authorList>
    </citation>
    <scope>NUCLEOTIDE SEQUENCE [LARGE SCALE GENOMIC DNA]</scope>
</reference>
<feature type="transmembrane region" description="Helical" evidence="7">
    <location>
        <begin position="179"/>
        <end position="200"/>
    </location>
</feature>
<evidence type="ECO:0000256" key="3">
    <source>
        <dbReference type="ARBA" id="ARBA00022448"/>
    </source>
</evidence>
<dbReference type="OMA" id="ARGMNEF"/>
<feature type="transmembrane region" description="Helical" evidence="7">
    <location>
        <begin position="145"/>
        <end position="164"/>
    </location>
</feature>
<dbReference type="Pfam" id="PF01733">
    <property type="entry name" value="Nucleoside_tran"/>
    <property type="match status" value="1"/>
</dbReference>
<evidence type="ECO:0000256" key="6">
    <source>
        <dbReference type="ARBA" id="ARBA00023136"/>
    </source>
</evidence>
<evidence type="ECO:0000256" key="2">
    <source>
        <dbReference type="ARBA" id="ARBA00007965"/>
    </source>
</evidence>
<accession>W1P1M9</accession>
<feature type="transmembrane region" description="Helical" evidence="7">
    <location>
        <begin position="325"/>
        <end position="346"/>
    </location>
</feature>
<feature type="transmembrane region" description="Helical" evidence="7">
    <location>
        <begin position="262"/>
        <end position="282"/>
    </location>
</feature>
<organism evidence="8 9">
    <name type="scientific">Amborella trichopoda</name>
    <dbReference type="NCBI Taxonomy" id="13333"/>
    <lineage>
        <taxon>Eukaryota</taxon>
        <taxon>Viridiplantae</taxon>
        <taxon>Streptophyta</taxon>
        <taxon>Embryophyta</taxon>
        <taxon>Tracheophyta</taxon>
        <taxon>Spermatophyta</taxon>
        <taxon>Magnoliopsida</taxon>
        <taxon>Amborellales</taxon>
        <taxon>Amborellaceae</taxon>
        <taxon>Amborella</taxon>
    </lineage>
</organism>
<evidence type="ECO:0000313" key="9">
    <source>
        <dbReference type="Proteomes" id="UP000017836"/>
    </source>
</evidence>
<evidence type="ECO:0000313" key="8">
    <source>
        <dbReference type="EMBL" id="ERN03732.1"/>
    </source>
</evidence>
<comment type="subcellular location">
    <subcellularLocation>
        <location evidence="1">Membrane</location>
        <topology evidence="1">Multi-pass membrane protein</topology>
    </subcellularLocation>
</comment>
<evidence type="ECO:0000256" key="4">
    <source>
        <dbReference type="ARBA" id="ARBA00022692"/>
    </source>
</evidence>
<evidence type="ECO:0008006" key="10">
    <source>
        <dbReference type="Google" id="ProtNLM"/>
    </source>
</evidence>
<keyword evidence="4 7" id="KW-0812">Transmembrane</keyword>
<dbReference type="GO" id="GO:0005886">
    <property type="term" value="C:plasma membrane"/>
    <property type="evidence" value="ECO:0000318"/>
    <property type="project" value="GO_Central"/>
</dbReference>
<feature type="transmembrane region" description="Helical" evidence="7">
    <location>
        <begin position="388"/>
        <end position="412"/>
    </location>
</feature>
<keyword evidence="6 7" id="KW-0472">Membrane</keyword>
<evidence type="ECO:0000256" key="5">
    <source>
        <dbReference type="ARBA" id="ARBA00022989"/>
    </source>
</evidence>
<dbReference type="Gramene" id="ERN03732">
    <property type="protein sequence ID" value="ERN03732"/>
    <property type="gene ID" value="AMTR_s00078p00034680"/>
</dbReference>
<keyword evidence="3" id="KW-0813">Transport</keyword>
<dbReference type="PRINTS" id="PR01130">
    <property type="entry name" value="DERENTRNSPRT"/>
</dbReference>
<dbReference type="PIRSF" id="PIRSF016379">
    <property type="entry name" value="ENT"/>
    <property type="match status" value="1"/>
</dbReference>
<feature type="transmembrane region" description="Helical" evidence="7">
    <location>
        <begin position="49"/>
        <end position="68"/>
    </location>
</feature>
<proteinExistence type="inferred from homology"/>
<sequence length="413" mass="45400">MMVPPKDWYNLAYVIHFLLGAGNLLPWNALITAVDYFSYLYPEKHVDKVFSVAYMGCSLPVLVGLICWTNRPSVRLRMNCGFAMFVLSLIMMPILDWTYIQGRQGLSGAYRVTVSMVVMCGVADGVVAGSLIGSTGELPERYMQAVFAGTATSGVLVSTLRLVTKASLPQTPQGLQASAHLYFIVSTSIVLICIICYNILNKLPIMKYYRGQKSVATETLTGNFKNPCPEAPKLPTRSNLNTNPKPNLLTGAFWAVWRRIRWVASGIVLIYVITLSIFPGYITEDVHSELLKDWYALLLITTYNVSDLVGKSLTALYVPKKAKKAVWACGARLLLYPFFAACLHGPKLFRTEIPVTTLTSILGVTNGYLTSVLMILGPKSVPLEEAEMAGLVMVLFLGLGLAGGSVLGWFWVI</sequence>
<dbReference type="AlphaFoldDB" id="W1P1M9"/>
<dbReference type="EMBL" id="KI394330">
    <property type="protein sequence ID" value="ERN03732.1"/>
    <property type="molecule type" value="Genomic_DNA"/>
</dbReference>
<dbReference type="InterPro" id="IPR002259">
    <property type="entry name" value="Eqnu_transpt"/>
</dbReference>